<evidence type="ECO:0000256" key="6">
    <source>
        <dbReference type="SAM" id="Phobius"/>
    </source>
</evidence>
<sequence length="433" mass="44337">MTMTAKDTNVSTQQPIWLQEYIDSPERQAKLYKKTLRILMFSQIFGGAGLGAGVTVGALLAQDMLGTENAAGIPTALFTLGSAGAALLIGRSSQRFGRRAGLAGGFLAGGVGAIGVIMAALTNNIALLFLSLLIYGAGTASNLQARYAGTDLATDKQRATAASMAMVSTTLGAVVAPNLVNTMGEFADSIGVPTLAGPFILSGVAFIMAGLLILFFLRPDPLVVSTAIANAQKNVNTTETETNLKSANINKKGVVVGSVIMILTQFVMAAIMTMTPIHMGHHGHGLQEVGVVIGFHIAAMYLPSPLTGILVDKFGRTTMAVASGATLLASGLVAAFAPVGSMPLLTLALVLLGLGWNFGLISGTALIIDSTHPSVRAKTQGSVDVLFALSGAAGGGISGMVVAHSSYAALSLSGAILSLLLIPVVVWSRKNKS</sequence>
<feature type="transmembrane region" description="Helical" evidence="6">
    <location>
        <begin position="254"/>
        <end position="277"/>
    </location>
</feature>
<proteinExistence type="predicted"/>
<evidence type="ECO:0000259" key="7">
    <source>
        <dbReference type="PROSITE" id="PS50850"/>
    </source>
</evidence>
<organism evidence="8 9">
    <name type="scientific">Priestia endophytica DSM 13796</name>
    <dbReference type="NCBI Taxonomy" id="1121089"/>
    <lineage>
        <taxon>Bacteria</taxon>
        <taxon>Bacillati</taxon>
        <taxon>Bacillota</taxon>
        <taxon>Bacilli</taxon>
        <taxon>Bacillales</taxon>
        <taxon>Bacillaceae</taxon>
        <taxon>Priestia</taxon>
    </lineage>
</organism>
<feature type="transmembrane region" description="Helical" evidence="6">
    <location>
        <begin position="289"/>
        <end position="311"/>
    </location>
</feature>
<feature type="transmembrane region" description="Helical" evidence="6">
    <location>
        <begin position="199"/>
        <end position="217"/>
    </location>
</feature>
<dbReference type="RefSeq" id="WP_061804109.1">
    <property type="nucleotide sequence ID" value="NZ_FOXX01000033.1"/>
</dbReference>
<dbReference type="Pfam" id="PF07690">
    <property type="entry name" value="MFS_1"/>
    <property type="match status" value="1"/>
</dbReference>
<name>A0A1I6C7Y6_9BACI</name>
<evidence type="ECO:0000256" key="5">
    <source>
        <dbReference type="ARBA" id="ARBA00023136"/>
    </source>
</evidence>
<accession>A0A1I6C7Y6</accession>
<dbReference type="Gene3D" id="1.20.1250.20">
    <property type="entry name" value="MFS general substrate transporter like domains"/>
    <property type="match status" value="1"/>
</dbReference>
<dbReference type="PROSITE" id="PS50850">
    <property type="entry name" value="MFS"/>
    <property type="match status" value="1"/>
</dbReference>
<comment type="caution">
    <text evidence="8">The sequence shown here is derived from an EMBL/GenBank/DDBJ whole genome shotgun (WGS) entry which is preliminary data.</text>
</comment>
<evidence type="ECO:0000313" key="8">
    <source>
        <dbReference type="EMBL" id="SFQ89316.1"/>
    </source>
</evidence>
<dbReference type="InterPro" id="IPR011701">
    <property type="entry name" value="MFS"/>
</dbReference>
<reference evidence="8 9" key="1">
    <citation type="submission" date="2016-10" db="EMBL/GenBank/DDBJ databases">
        <authorList>
            <person name="Varghese N."/>
            <person name="Submissions S."/>
        </authorList>
    </citation>
    <scope>NUCLEOTIDE SEQUENCE [LARGE SCALE GENOMIC DNA]</scope>
    <source>
        <strain evidence="8 9">DSM 13796</strain>
    </source>
</reference>
<dbReference type="Proteomes" id="UP000182762">
    <property type="component" value="Unassembled WGS sequence"/>
</dbReference>
<dbReference type="SUPFAM" id="SSF103473">
    <property type="entry name" value="MFS general substrate transporter"/>
    <property type="match status" value="1"/>
</dbReference>
<keyword evidence="4 6" id="KW-1133">Transmembrane helix</keyword>
<feature type="transmembrane region" description="Helical" evidence="6">
    <location>
        <begin position="38"/>
        <end position="59"/>
    </location>
</feature>
<feature type="transmembrane region" description="Helical" evidence="6">
    <location>
        <begin position="102"/>
        <end position="121"/>
    </location>
</feature>
<dbReference type="InterPro" id="IPR036259">
    <property type="entry name" value="MFS_trans_sf"/>
</dbReference>
<keyword evidence="2" id="KW-0813">Transport</keyword>
<feature type="transmembrane region" description="Helical" evidence="6">
    <location>
        <begin position="71"/>
        <end position="90"/>
    </location>
</feature>
<protein>
    <submittedName>
        <fullName evidence="8">Predicted arabinose efflux permease, MFS family</fullName>
    </submittedName>
</protein>
<feature type="transmembrane region" description="Helical" evidence="6">
    <location>
        <begin position="318"/>
        <end position="339"/>
    </location>
</feature>
<evidence type="ECO:0000256" key="3">
    <source>
        <dbReference type="ARBA" id="ARBA00022692"/>
    </source>
</evidence>
<feature type="transmembrane region" description="Helical" evidence="6">
    <location>
        <begin position="127"/>
        <end position="147"/>
    </location>
</feature>
<dbReference type="PANTHER" id="PTHR23534">
    <property type="entry name" value="MFS PERMEASE"/>
    <property type="match status" value="1"/>
</dbReference>
<gene>
    <name evidence="8" type="ORF">SAMN02745910_05246</name>
</gene>
<keyword evidence="5 6" id="KW-0472">Membrane</keyword>
<feature type="transmembrane region" description="Helical" evidence="6">
    <location>
        <begin position="345"/>
        <end position="369"/>
    </location>
</feature>
<dbReference type="PANTHER" id="PTHR23534:SF1">
    <property type="entry name" value="MAJOR FACILITATOR SUPERFAMILY PROTEIN"/>
    <property type="match status" value="1"/>
</dbReference>
<evidence type="ECO:0000256" key="1">
    <source>
        <dbReference type="ARBA" id="ARBA00004651"/>
    </source>
</evidence>
<keyword evidence="9" id="KW-1185">Reference proteome</keyword>
<feature type="domain" description="Major facilitator superfamily (MFS) profile" evidence="7">
    <location>
        <begin position="35"/>
        <end position="432"/>
    </location>
</feature>
<feature type="transmembrane region" description="Helical" evidence="6">
    <location>
        <begin position="159"/>
        <end position="179"/>
    </location>
</feature>
<evidence type="ECO:0000313" key="9">
    <source>
        <dbReference type="Proteomes" id="UP000182762"/>
    </source>
</evidence>
<evidence type="ECO:0000256" key="2">
    <source>
        <dbReference type="ARBA" id="ARBA00022448"/>
    </source>
</evidence>
<feature type="transmembrane region" description="Helical" evidence="6">
    <location>
        <begin position="407"/>
        <end position="427"/>
    </location>
</feature>
<comment type="subcellular location">
    <subcellularLocation>
        <location evidence="1">Cell membrane</location>
        <topology evidence="1">Multi-pass membrane protein</topology>
    </subcellularLocation>
</comment>
<dbReference type="EMBL" id="FOXX01000033">
    <property type="protein sequence ID" value="SFQ89316.1"/>
    <property type="molecule type" value="Genomic_DNA"/>
</dbReference>
<evidence type="ECO:0000256" key="4">
    <source>
        <dbReference type="ARBA" id="ARBA00022989"/>
    </source>
</evidence>
<dbReference type="InterPro" id="IPR020846">
    <property type="entry name" value="MFS_dom"/>
</dbReference>
<keyword evidence="3 6" id="KW-0812">Transmembrane</keyword>
<feature type="transmembrane region" description="Helical" evidence="6">
    <location>
        <begin position="381"/>
        <end position="401"/>
    </location>
</feature>
<dbReference type="GeneID" id="93713741"/>